<keyword evidence="1" id="KW-1133">Transmembrane helix</keyword>
<dbReference type="AlphaFoldDB" id="A0AAV6ML69"/>
<reference evidence="2 3" key="1">
    <citation type="journal article" date="2021" name="Hortic Res">
        <title>The domestication of Cucurbita argyrosperma as revealed by the genome of its wild relative.</title>
        <authorList>
            <person name="Barrera-Redondo J."/>
            <person name="Sanchez-de la Vega G."/>
            <person name="Aguirre-Liguori J.A."/>
            <person name="Castellanos-Morales G."/>
            <person name="Gutierrez-Guerrero Y.T."/>
            <person name="Aguirre-Dugua X."/>
            <person name="Aguirre-Planter E."/>
            <person name="Tenaillon M.I."/>
            <person name="Lira-Saade R."/>
            <person name="Eguiarte L.E."/>
        </authorList>
    </citation>
    <scope>NUCLEOTIDE SEQUENCE [LARGE SCALE GENOMIC DNA]</scope>
    <source>
        <strain evidence="2">JBR-2021</strain>
    </source>
</reference>
<proteinExistence type="predicted"/>
<keyword evidence="3" id="KW-1185">Reference proteome</keyword>
<evidence type="ECO:0000256" key="1">
    <source>
        <dbReference type="SAM" id="Phobius"/>
    </source>
</evidence>
<sequence>MLDVTFIQLQLLVNDLEEIKFHLKFDMEMLYCDSHPVSVASFFYYLMLFGVNVIRSLSGLIFSCLHEGKATVKGRLKPDVAGINCIKISSFWPLILNSGSDLDEVDDDALLRARSIVSEGTENQVYSVEPHSLKSSSCLCFQIHQQFDVMKELNVSSILASEDYL</sequence>
<gene>
    <name evidence="2" type="ORF">SDJN03_22488</name>
</gene>
<keyword evidence="1" id="KW-0812">Transmembrane</keyword>
<feature type="transmembrane region" description="Helical" evidence="1">
    <location>
        <begin position="42"/>
        <end position="65"/>
    </location>
</feature>
<feature type="non-terminal residue" evidence="2">
    <location>
        <position position="1"/>
    </location>
</feature>
<accession>A0AAV6ML69</accession>
<protein>
    <submittedName>
        <fullName evidence="2">Uncharacterized protein</fullName>
    </submittedName>
</protein>
<comment type="caution">
    <text evidence="2">The sequence shown here is derived from an EMBL/GenBank/DDBJ whole genome shotgun (WGS) entry which is preliminary data.</text>
</comment>
<dbReference type="Proteomes" id="UP000685013">
    <property type="component" value="Chromosome 14"/>
</dbReference>
<keyword evidence="1" id="KW-0472">Membrane</keyword>
<name>A0AAV6ML69_9ROSI</name>
<organism evidence="2 3">
    <name type="scientific">Cucurbita argyrosperma subsp. sororia</name>
    <dbReference type="NCBI Taxonomy" id="37648"/>
    <lineage>
        <taxon>Eukaryota</taxon>
        <taxon>Viridiplantae</taxon>
        <taxon>Streptophyta</taxon>
        <taxon>Embryophyta</taxon>
        <taxon>Tracheophyta</taxon>
        <taxon>Spermatophyta</taxon>
        <taxon>Magnoliopsida</taxon>
        <taxon>eudicotyledons</taxon>
        <taxon>Gunneridae</taxon>
        <taxon>Pentapetalae</taxon>
        <taxon>rosids</taxon>
        <taxon>fabids</taxon>
        <taxon>Cucurbitales</taxon>
        <taxon>Cucurbitaceae</taxon>
        <taxon>Cucurbiteae</taxon>
        <taxon>Cucurbita</taxon>
    </lineage>
</organism>
<dbReference type="EMBL" id="JAGKQH010000014">
    <property type="protein sequence ID" value="KAG6582486.1"/>
    <property type="molecule type" value="Genomic_DNA"/>
</dbReference>
<evidence type="ECO:0000313" key="3">
    <source>
        <dbReference type="Proteomes" id="UP000685013"/>
    </source>
</evidence>
<evidence type="ECO:0000313" key="2">
    <source>
        <dbReference type="EMBL" id="KAG6582486.1"/>
    </source>
</evidence>